<proteinExistence type="predicted"/>
<reference evidence="1" key="1">
    <citation type="submission" date="2023-10" db="EMBL/GenBank/DDBJ databases">
        <authorList>
            <person name="Chen Y."/>
            <person name="Shah S."/>
            <person name="Dougan E. K."/>
            <person name="Thang M."/>
            <person name="Chan C."/>
        </authorList>
    </citation>
    <scope>NUCLEOTIDE SEQUENCE [LARGE SCALE GENOMIC DNA]</scope>
</reference>
<name>A0ABN9RII9_9DINO</name>
<sequence length="169" mass="18397">MRLEGAGRRLEAEALLERLLRALRSGAPAGPLVGAHLAEALVRGRGAFDEACGRVQAIAERLWEAPPLRAELLAGLLGAELRARSPAEAPVRRLVTLFEDVLALLQDGDPEKVEWWLRYVEFSQRLGLHGRAGEAPATTDLHRRAMRSVGDQPLYADRAHRLLGSAACG</sequence>
<organism evidence="1 2">
    <name type="scientific">Prorocentrum cordatum</name>
    <dbReference type="NCBI Taxonomy" id="2364126"/>
    <lineage>
        <taxon>Eukaryota</taxon>
        <taxon>Sar</taxon>
        <taxon>Alveolata</taxon>
        <taxon>Dinophyceae</taxon>
        <taxon>Prorocentrales</taxon>
        <taxon>Prorocentraceae</taxon>
        <taxon>Prorocentrum</taxon>
    </lineage>
</organism>
<evidence type="ECO:0000313" key="1">
    <source>
        <dbReference type="EMBL" id="CAK0818901.1"/>
    </source>
</evidence>
<accession>A0ABN9RII9</accession>
<dbReference type="EMBL" id="CAUYUJ010006869">
    <property type="protein sequence ID" value="CAK0818901.1"/>
    <property type="molecule type" value="Genomic_DNA"/>
</dbReference>
<keyword evidence="2" id="KW-1185">Reference proteome</keyword>
<evidence type="ECO:0008006" key="3">
    <source>
        <dbReference type="Google" id="ProtNLM"/>
    </source>
</evidence>
<comment type="caution">
    <text evidence="1">The sequence shown here is derived from an EMBL/GenBank/DDBJ whole genome shotgun (WGS) entry which is preliminary data.</text>
</comment>
<protein>
    <recommendedName>
        <fullName evidence="3">Selenoprotein O</fullName>
    </recommendedName>
</protein>
<dbReference type="Proteomes" id="UP001189429">
    <property type="component" value="Unassembled WGS sequence"/>
</dbReference>
<gene>
    <name evidence="1" type="ORF">PCOR1329_LOCUS21022</name>
</gene>
<evidence type="ECO:0000313" key="2">
    <source>
        <dbReference type="Proteomes" id="UP001189429"/>
    </source>
</evidence>